<evidence type="ECO:0000259" key="5">
    <source>
        <dbReference type="PROSITE" id="PS50102"/>
    </source>
</evidence>
<protein>
    <recommendedName>
        <fullName evidence="9">Polyadenylate-binding protein</fullName>
    </recommendedName>
</protein>
<evidence type="ECO:0000256" key="2">
    <source>
        <dbReference type="PROSITE-ProRule" id="PRU00176"/>
    </source>
</evidence>
<feature type="domain" description="PABC" evidence="6">
    <location>
        <begin position="533"/>
        <end position="617"/>
    </location>
</feature>
<dbReference type="FunFam" id="3.30.70.330:FF:001005">
    <property type="entry name" value="Uncharacterized protein"/>
    <property type="match status" value="1"/>
</dbReference>
<dbReference type="PANTHER" id="PTHR24012">
    <property type="entry name" value="RNA BINDING PROTEIN"/>
    <property type="match status" value="1"/>
</dbReference>
<dbReference type="InterPro" id="IPR000504">
    <property type="entry name" value="RRM_dom"/>
</dbReference>
<keyword evidence="8" id="KW-1185">Reference proteome</keyword>
<evidence type="ECO:0000256" key="4">
    <source>
        <dbReference type="SAM" id="SignalP"/>
    </source>
</evidence>
<keyword evidence="1 2" id="KW-0694">RNA-binding</keyword>
<dbReference type="PROSITE" id="PS51309">
    <property type="entry name" value="PABC"/>
    <property type="match status" value="1"/>
</dbReference>
<dbReference type="PROSITE" id="PS50102">
    <property type="entry name" value="RRM"/>
    <property type="match status" value="3"/>
</dbReference>
<feature type="chain" id="PRO_5035818174" description="Polyadenylate-binding protein" evidence="4">
    <location>
        <begin position="20"/>
        <end position="618"/>
    </location>
</feature>
<accession>A0A8S1RBS8</accession>
<dbReference type="Pfam" id="PF00076">
    <property type="entry name" value="RRM_1"/>
    <property type="match status" value="3"/>
</dbReference>
<organism evidence="7 8">
    <name type="scientific">Paramecium sonneborni</name>
    <dbReference type="NCBI Taxonomy" id="65129"/>
    <lineage>
        <taxon>Eukaryota</taxon>
        <taxon>Sar</taxon>
        <taxon>Alveolata</taxon>
        <taxon>Ciliophora</taxon>
        <taxon>Intramacronucleata</taxon>
        <taxon>Oligohymenophorea</taxon>
        <taxon>Peniculida</taxon>
        <taxon>Parameciidae</taxon>
        <taxon>Paramecium</taxon>
    </lineage>
</organism>
<dbReference type="Proteomes" id="UP000692954">
    <property type="component" value="Unassembled WGS sequence"/>
</dbReference>
<dbReference type="CDD" id="cd00590">
    <property type="entry name" value="RRM_SF"/>
    <property type="match status" value="3"/>
</dbReference>
<evidence type="ECO:0000256" key="1">
    <source>
        <dbReference type="ARBA" id="ARBA00022884"/>
    </source>
</evidence>
<feature type="domain" description="RRM" evidence="5">
    <location>
        <begin position="54"/>
        <end position="132"/>
    </location>
</feature>
<evidence type="ECO:0000313" key="7">
    <source>
        <dbReference type="EMBL" id="CAD8124380.1"/>
    </source>
</evidence>
<dbReference type="SMART" id="SM00360">
    <property type="entry name" value="RRM"/>
    <property type="match status" value="4"/>
</dbReference>
<dbReference type="GO" id="GO:0003723">
    <property type="term" value="F:RNA binding"/>
    <property type="evidence" value="ECO:0007669"/>
    <property type="project" value="UniProtKB-UniRule"/>
</dbReference>
<name>A0A8S1RBS8_9CILI</name>
<comment type="caution">
    <text evidence="7">The sequence shown here is derived from an EMBL/GenBank/DDBJ whole genome shotgun (WGS) entry which is preliminary data.</text>
</comment>
<dbReference type="InterPro" id="IPR002004">
    <property type="entry name" value="PABP_HYD_C"/>
</dbReference>
<reference evidence="7" key="1">
    <citation type="submission" date="2021-01" db="EMBL/GenBank/DDBJ databases">
        <authorList>
            <consortium name="Genoscope - CEA"/>
            <person name="William W."/>
        </authorList>
    </citation>
    <scope>NUCLEOTIDE SEQUENCE</scope>
</reference>
<sequence>MKKQLQILLYLIQLFFVKQEQNILTKNQKNFQIFEYQIQIKFPGYQDQNRPPQNGLHIADLEDGITEEQLYVEFRKFGQISFVKLHRYPFIGKSKHYGFIYFSSQEEARKAKEAMNYKQLLREPIRITYIQDYEKDANLFFAGFELNVTLKQLEEFFSKWGQVVSVKLSADENKKSRGYGWVQYEKKEQANTLLAESQLNEGTVKYNEKTSIIVKRFVKKGTSEREDKRSNLYIKNFWTSLDSFDLENNQVREELENEMRTKLNEWFSTFGLIISVLVKIDLERKAPFAFISFSRYQDAKEAQRTLGTTLGTNSQLDPLNTGRKMYVGWAQTKKDRKQQRDNNIYSKYIYADHLNRNVTEEMIRQTLKDAGYGDIYMIRLEKMQQGFQQIIRIGYIVFEQASDANKLIKSFKENEKFDEIKKLFDQNVEQAGGKYFQHLFPQQSQQRGQRRINQRQSPNRRMYQMPPGPGQFGGRMPYPFPMQQRIPGGGMRRPFPNPVNPIRQTPLPPPIQQITELAPIQVVAFNQRQDLLDLLNNLEIFRAKPEEEQVKQLQMMLYYRIKSKLNQDTEPHWRKVSEVLSDPSNYTIDEILDMIKNEDQFNELVDDAVAQLKEEAHW</sequence>
<feature type="domain" description="RRM" evidence="5">
    <location>
        <begin position="137"/>
        <end position="219"/>
    </location>
</feature>
<keyword evidence="4" id="KW-0732">Signal</keyword>
<feature type="region of interest" description="Disordered" evidence="3">
    <location>
        <begin position="442"/>
        <end position="464"/>
    </location>
</feature>
<feature type="domain" description="RRM" evidence="5">
    <location>
        <begin position="230"/>
        <end position="332"/>
    </location>
</feature>
<dbReference type="OrthoDB" id="292575at2759"/>
<evidence type="ECO:0000259" key="6">
    <source>
        <dbReference type="PROSITE" id="PS51309"/>
    </source>
</evidence>
<evidence type="ECO:0008006" key="9">
    <source>
        <dbReference type="Google" id="ProtNLM"/>
    </source>
</evidence>
<dbReference type="EMBL" id="CAJJDN010000150">
    <property type="protein sequence ID" value="CAD8124380.1"/>
    <property type="molecule type" value="Genomic_DNA"/>
</dbReference>
<proteinExistence type="predicted"/>
<evidence type="ECO:0000313" key="8">
    <source>
        <dbReference type="Proteomes" id="UP000692954"/>
    </source>
</evidence>
<evidence type="ECO:0000256" key="3">
    <source>
        <dbReference type="SAM" id="MobiDB-lite"/>
    </source>
</evidence>
<gene>
    <name evidence="7" type="ORF">PSON_ATCC_30995.1.T1500163</name>
</gene>
<dbReference type="AlphaFoldDB" id="A0A8S1RBS8"/>
<dbReference type="FunFam" id="3.30.70.330:FF:001548">
    <property type="match status" value="1"/>
</dbReference>
<feature type="signal peptide" evidence="4">
    <location>
        <begin position="1"/>
        <end position="19"/>
    </location>
</feature>